<dbReference type="AlphaFoldDB" id="A0A0C3I6C8"/>
<accession>A0A0C3I6C8</accession>
<comment type="caution">
    <text evidence="1">The sequence shown here is derived from an EMBL/GenBank/DDBJ whole genome shotgun (WGS) entry which is preliminary data.</text>
</comment>
<gene>
    <name evidence="1" type="ORF">SU60_16270</name>
</gene>
<reference evidence="1 2" key="1">
    <citation type="submission" date="2015-01" db="EMBL/GenBank/DDBJ databases">
        <title>Draft genome of Vibrio mytili type strain CAIM 528.</title>
        <authorList>
            <person name="Gonzalez-Castillo A."/>
            <person name="Gomez-Gil B."/>
            <person name="Enciso-Ibarra J."/>
        </authorList>
    </citation>
    <scope>NUCLEOTIDE SEQUENCE [LARGE SCALE GENOMIC DNA]</scope>
    <source>
        <strain evidence="1 2">CAIM 528</strain>
    </source>
</reference>
<dbReference type="GO" id="GO:0043571">
    <property type="term" value="P:maintenance of CRISPR repeat elements"/>
    <property type="evidence" value="ECO:0007669"/>
    <property type="project" value="InterPro"/>
</dbReference>
<evidence type="ECO:0000313" key="2">
    <source>
        <dbReference type="Proteomes" id="UP000031977"/>
    </source>
</evidence>
<evidence type="ECO:0000313" key="1">
    <source>
        <dbReference type="EMBL" id="KIN09902.1"/>
    </source>
</evidence>
<dbReference type="Pfam" id="PF09618">
    <property type="entry name" value="Cas_Csy4"/>
    <property type="match status" value="1"/>
</dbReference>
<dbReference type="NCBIfam" id="TIGR02563">
    <property type="entry name" value="cas_Csy4"/>
    <property type="match status" value="1"/>
</dbReference>
<dbReference type="InterPro" id="IPR013396">
    <property type="entry name" value="CRISPR-assoc_prot_Csy4"/>
</dbReference>
<sequence length="203" mass="23545">MESRYYFSIRYIPERADNELLSGRCISNMHGFLSHERNKQFKNSVGICFPLWNEQTVGNVITFVSTNESILTGLSYQPYFSTMMNENLFEISDIKVVPDDAEEVRFVFNKTIQKIFNGSKKRRIKRAMKRAEEQGRIYTPISIEDREFDLFHEVPISSQSSGHEFVLHIQRQCHVEAEIGQGFNGYGFASNNKWRGTVPIITV</sequence>
<dbReference type="Proteomes" id="UP000031977">
    <property type="component" value="Unassembled WGS sequence"/>
</dbReference>
<dbReference type="CDD" id="cd09739">
    <property type="entry name" value="Cas6_I-F"/>
    <property type="match status" value="1"/>
</dbReference>
<organism evidence="1 2">
    <name type="scientific">Vibrio mytili</name>
    <dbReference type="NCBI Taxonomy" id="50718"/>
    <lineage>
        <taxon>Bacteria</taxon>
        <taxon>Pseudomonadati</taxon>
        <taxon>Pseudomonadota</taxon>
        <taxon>Gammaproteobacteria</taxon>
        <taxon>Vibrionales</taxon>
        <taxon>Vibrionaceae</taxon>
        <taxon>Vibrio</taxon>
    </lineage>
</organism>
<proteinExistence type="predicted"/>
<dbReference type="OrthoDB" id="6104063at2"/>
<dbReference type="Gene3D" id="3.30.70.2540">
    <property type="entry name" value="CRISPR-associated endoribonuclease Cas6/Csy4"/>
    <property type="match status" value="1"/>
</dbReference>
<name>A0A0C3I6C8_9VIBR</name>
<dbReference type="GO" id="GO:0004519">
    <property type="term" value="F:endonuclease activity"/>
    <property type="evidence" value="ECO:0007669"/>
    <property type="project" value="InterPro"/>
</dbReference>
<keyword evidence="2" id="KW-1185">Reference proteome</keyword>
<dbReference type="EMBL" id="JXOK01000063">
    <property type="protein sequence ID" value="KIN09902.1"/>
    <property type="molecule type" value="Genomic_DNA"/>
</dbReference>
<dbReference type="InterPro" id="IPR042564">
    <property type="entry name" value="CRISPR-Cas6/Csy4_sf"/>
</dbReference>
<protein>
    <submittedName>
        <fullName evidence="1">Uncharacterized protein</fullName>
    </submittedName>
</protein>